<dbReference type="Pfam" id="PF12833">
    <property type="entry name" value="HTH_18"/>
    <property type="match status" value="1"/>
</dbReference>
<dbReference type="SUPFAM" id="SSF46689">
    <property type="entry name" value="Homeodomain-like"/>
    <property type="match status" value="1"/>
</dbReference>
<accession>A0A4U0H4C7</accession>
<keyword evidence="6" id="KW-1185">Reference proteome</keyword>
<evidence type="ECO:0000256" key="1">
    <source>
        <dbReference type="ARBA" id="ARBA00023015"/>
    </source>
</evidence>
<dbReference type="Proteomes" id="UP000309872">
    <property type="component" value="Unassembled WGS sequence"/>
</dbReference>
<dbReference type="PANTHER" id="PTHR43280:SF2">
    <property type="entry name" value="HTH-TYPE TRANSCRIPTIONAL REGULATOR EXSA"/>
    <property type="match status" value="1"/>
</dbReference>
<dbReference type="AlphaFoldDB" id="A0A4U0H4C7"/>
<dbReference type="InterPro" id="IPR009057">
    <property type="entry name" value="Homeodomain-like_sf"/>
</dbReference>
<dbReference type="PROSITE" id="PS01124">
    <property type="entry name" value="HTH_ARAC_FAMILY_2"/>
    <property type="match status" value="1"/>
</dbReference>
<keyword evidence="3" id="KW-0804">Transcription</keyword>
<evidence type="ECO:0000313" key="6">
    <source>
        <dbReference type="Proteomes" id="UP000309872"/>
    </source>
</evidence>
<dbReference type="PANTHER" id="PTHR43280">
    <property type="entry name" value="ARAC-FAMILY TRANSCRIPTIONAL REGULATOR"/>
    <property type="match status" value="1"/>
</dbReference>
<keyword evidence="1" id="KW-0805">Transcription regulation</keyword>
<evidence type="ECO:0000256" key="3">
    <source>
        <dbReference type="ARBA" id="ARBA00023163"/>
    </source>
</evidence>
<keyword evidence="2" id="KW-0238">DNA-binding</keyword>
<evidence type="ECO:0000313" key="5">
    <source>
        <dbReference type="EMBL" id="TJY66547.1"/>
    </source>
</evidence>
<dbReference type="GO" id="GO:0043565">
    <property type="term" value="F:sequence-specific DNA binding"/>
    <property type="evidence" value="ECO:0007669"/>
    <property type="project" value="InterPro"/>
</dbReference>
<dbReference type="InterPro" id="IPR018060">
    <property type="entry name" value="HTH_AraC"/>
</dbReference>
<name>A0A4U0H4C7_9SPHI</name>
<feature type="domain" description="HTH araC/xylS-type" evidence="4">
    <location>
        <begin position="18"/>
        <end position="93"/>
    </location>
</feature>
<sequence>MYAKLIQLIELSLQKVGHLKLDSDTISRSHKRYFGTTLSDLREELLVEKAKEYLREGQTATQTAYSLNYSCLDAFSRFFKKHAEMRPSEYLRQLLERNE</sequence>
<reference evidence="5 6" key="1">
    <citation type="submission" date="2019-04" db="EMBL/GenBank/DDBJ databases">
        <title>Sphingobacterium olei sp. nov., isolated from oil-contaminated soil.</title>
        <authorList>
            <person name="Liu B."/>
        </authorList>
    </citation>
    <scope>NUCLEOTIDE SEQUENCE [LARGE SCALE GENOMIC DNA]</scope>
    <source>
        <strain evidence="5 6">Y3L14</strain>
    </source>
</reference>
<dbReference type="SMART" id="SM00342">
    <property type="entry name" value="HTH_ARAC"/>
    <property type="match status" value="1"/>
</dbReference>
<dbReference type="EMBL" id="SUKA01000002">
    <property type="protein sequence ID" value="TJY66547.1"/>
    <property type="molecule type" value="Genomic_DNA"/>
</dbReference>
<evidence type="ECO:0000256" key="2">
    <source>
        <dbReference type="ARBA" id="ARBA00023125"/>
    </source>
</evidence>
<organism evidence="5 6">
    <name type="scientific">Sphingobacterium alkalisoli</name>
    <dbReference type="NCBI Taxonomy" id="1874115"/>
    <lineage>
        <taxon>Bacteria</taxon>
        <taxon>Pseudomonadati</taxon>
        <taxon>Bacteroidota</taxon>
        <taxon>Sphingobacteriia</taxon>
        <taxon>Sphingobacteriales</taxon>
        <taxon>Sphingobacteriaceae</taxon>
        <taxon>Sphingobacterium</taxon>
    </lineage>
</organism>
<dbReference type="Gene3D" id="1.10.10.60">
    <property type="entry name" value="Homeodomain-like"/>
    <property type="match status" value="1"/>
</dbReference>
<evidence type="ECO:0000259" key="4">
    <source>
        <dbReference type="PROSITE" id="PS01124"/>
    </source>
</evidence>
<comment type="caution">
    <text evidence="5">The sequence shown here is derived from an EMBL/GenBank/DDBJ whole genome shotgun (WGS) entry which is preliminary data.</text>
</comment>
<dbReference type="GO" id="GO:0003700">
    <property type="term" value="F:DNA-binding transcription factor activity"/>
    <property type="evidence" value="ECO:0007669"/>
    <property type="project" value="InterPro"/>
</dbReference>
<protein>
    <submittedName>
        <fullName evidence="5">AraC family transcriptional regulator</fullName>
    </submittedName>
</protein>
<gene>
    <name evidence="5" type="ORF">FAZ19_06385</name>
</gene>
<dbReference type="OrthoDB" id="699630at2"/>
<proteinExistence type="predicted"/>